<dbReference type="Pfam" id="PF06314">
    <property type="entry name" value="ADC"/>
    <property type="match status" value="1"/>
</dbReference>
<keyword evidence="2" id="KW-1185">Reference proteome</keyword>
<sequence length="229" mass="25925">MTTAPLPSKLSEAVLVPPPWHLRGCGYILSYYFPRHLLDIWSRHFPQGTGTPTLPFGTVMLVDYRESDAGPYRELLLMPGVFRYGLRFHPTITRIYVSTHVSMVNGRRNWGIPKELADFSITQEEEGVERIRLSLEGHTFVDMRLGTRGPSVPVTTATVLPYFRSICQNYEGRRMLIPLAGNGRMCMARLQGARIDHGYFPDFTRGTLLGAWKVTEFGLHFPIAKVLNG</sequence>
<gene>
    <name evidence="1" type="ORF">J3U87_26345</name>
</gene>
<dbReference type="InterPro" id="IPR023375">
    <property type="entry name" value="ADC_dom_sf"/>
</dbReference>
<proteinExistence type="predicted"/>
<accession>A0A8A4TJT4</accession>
<dbReference type="EMBL" id="CP071793">
    <property type="protein sequence ID" value="QTD49121.1"/>
    <property type="molecule type" value="Genomic_DNA"/>
</dbReference>
<reference evidence="1" key="1">
    <citation type="submission" date="2021-03" db="EMBL/GenBank/DDBJ databases">
        <title>Acanthopleuribacteraceae sp. M133.</title>
        <authorList>
            <person name="Wang G."/>
        </authorList>
    </citation>
    <scope>NUCLEOTIDE SEQUENCE</scope>
    <source>
        <strain evidence="1">M133</strain>
    </source>
</reference>
<dbReference type="Proteomes" id="UP000663929">
    <property type="component" value="Chromosome"/>
</dbReference>
<name>A0A8A4TJT4_SULCO</name>
<dbReference type="PANTHER" id="PTHR40518">
    <property type="entry name" value="ACETOACETATE DECARBOXYLASE"/>
    <property type="match status" value="1"/>
</dbReference>
<dbReference type="AlphaFoldDB" id="A0A8A4TJT4"/>
<evidence type="ECO:0000313" key="1">
    <source>
        <dbReference type="EMBL" id="QTD49121.1"/>
    </source>
</evidence>
<dbReference type="GO" id="GO:0016829">
    <property type="term" value="F:lyase activity"/>
    <property type="evidence" value="ECO:0007669"/>
    <property type="project" value="InterPro"/>
</dbReference>
<dbReference type="Gene3D" id="2.40.400.10">
    <property type="entry name" value="Acetoacetate decarboxylase-like"/>
    <property type="match status" value="1"/>
</dbReference>
<protein>
    <submittedName>
        <fullName evidence="1">Acetoacetate decarboxylase family protein</fullName>
    </submittedName>
</protein>
<organism evidence="1 2">
    <name type="scientific">Sulfidibacter corallicola</name>
    <dbReference type="NCBI Taxonomy" id="2818388"/>
    <lineage>
        <taxon>Bacteria</taxon>
        <taxon>Pseudomonadati</taxon>
        <taxon>Acidobacteriota</taxon>
        <taxon>Holophagae</taxon>
        <taxon>Acanthopleuribacterales</taxon>
        <taxon>Acanthopleuribacteraceae</taxon>
        <taxon>Sulfidibacter</taxon>
    </lineage>
</organism>
<evidence type="ECO:0000313" key="2">
    <source>
        <dbReference type="Proteomes" id="UP000663929"/>
    </source>
</evidence>
<dbReference type="SUPFAM" id="SSF160104">
    <property type="entry name" value="Acetoacetate decarboxylase-like"/>
    <property type="match status" value="1"/>
</dbReference>
<dbReference type="PANTHER" id="PTHR40518:SF1">
    <property type="entry name" value="ACETOACETATE DECARBOXYLASE"/>
    <property type="match status" value="1"/>
</dbReference>
<dbReference type="RefSeq" id="WP_237378762.1">
    <property type="nucleotide sequence ID" value="NZ_CP071793.1"/>
</dbReference>
<dbReference type="KEGG" id="scor:J3U87_26345"/>
<dbReference type="InterPro" id="IPR010451">
    <property type="entry name" value="Acetoacetate_decarboxylase"/>
</dbReference>